<feature type="transmembrane region" description="Helical" evidence="1">
    <location>
        <begin position="102"/>
        <end position="126"/>
    </location>
</feature>
<dbReference type="GO" id="GO:0004190">
    <property type="term" value="F:aspartic-type endopeptidase activity"/>
    <property type="evidence" value="ECO:0007669"/>
    <property type="project" value="InterPro"/>
</dbReference>
<evidence type="ECO:0000259" key="2">
    <source>
        <dbReference type="Pfam" id="PF01478"/>
    </source>
</evidence>
<organism evidence="3 4">
    <name type="scientific">Peptidiphaga gingivicola</name>
    <dbReference type="NCBI Taxonomy" id="2741497"/>
    <lineage>
        <taxon>Bacteria</taxon>
        <taxon>Bacillati</taxon>
        <taxon>Actinomycetota</taxon>
        <taxon>Actinomycetes</taxon>
        <taxon>Actinomycetales</taxon>
        <taxon>Actinomycetaceae</taxon>
        <taxon>Peptidiphaga</taxon>
    </lineage>
</organism>
<keyword evidence="1" id="KW-1133">Transmembrane helix</keyword>
<dbReference type="Proteomes" id="UP000078368">
    <property type="component" value="Unassembled WGS sequence"/>
</dbReference>
<name>A0A179B6K3_9ACTO</name>
<keyword evidence="1" id="KW-0812">Transmembrane</keyword>
<dbReference type="Pfam" id="PF01478">
    <property type="entry name" value="Peptidase_A24"/>
    <property type="match status" value="1"/>
</dbReference>
<evidence type="ECO:0000313" key="3">
    <source>
        <dbReference type="EMBL" id="OAP86873.1"/>
    </source>
</evidence>
<dbReference type="InterPro" id="IPR000045">
    <property type="entry name" value="Prepilin_IV_endopep_pep"/>
</dbReference>
<sequence>MEFWSRERILRGALSPLRAAALWACAAILLGAARSFAASPHADASLSPGFAAAELTWGAAAAGFLAVAAYVDAVLQILPDPLVASAAAAASLSAASRGIDDLLAAAVTGAFSFLAAFALASATSLGRGDAKLTGALGLWTGQPQPLILGLTVGVACAGIVACALLVIGKIDRRTTVALGPWLVAGASVAWAGSG</sequence>
<gene>
    <name evidence="3" type="ORF">A4H34_07115</name>
</gene>
<feature type="transmembrane region" description="Helical" evidence="1">
    <location>
        <begin position="146"/>
        <end position="167"/>
    </location>
</feature>
<keyword evidence="1" id="KW-0472">Membrane</keyword>
<protein>
    <recommendedName>
        <fullName evidence="2">Prepilin type IV endopeptidase peptidase domain-containing protein</fullName>
    </recommendedName>
</protein>
<accession>A0A179B6K3</accession>
<dbReference type="Gene3D" id="1.20.120.1220">
    <property type="match status" value="1"/>
</dbReference>
<feature type="domain" description="Prepilin type IV endopeptidase peptidase" evidence="2">
    <location>
        <begin position="61"/>
        <end position="160"/>
    </location>
</feature>
<comment type="caution">
    <text evidence="3">The sequence shown here is derived from an EMBL/GenBank/DDBJ whole genome shotgun (WGS) entry which is preliminary data.</text>
</comment>
<proteinExistence type="predicted"/>
<dbReference type="GO" id="GO:0016020">
    <property type="term" value="C:membrane"/>
    <property type="evidence" value="ECO:0007669"/>
    <property type="project" value="InterPro"/>
</dbReference>
<evidence type="ECO:0000256" key="1">
    <source>
        <dbReference type="SAM" id="Phobius"/>
    </source>
</evidence>
<dbReference type="AlphaFoldDB" id="A0A179B6K3"/>
<evidence type="ECO:0000313" key="4">
    <source>
        <dbReference type="Proteomes" id="UP000078368"/>
    </source>
</evidence>
<reference evidence="3 4" key="1">
    <citation type="submission" date="2016-04" db="EMBL/GenBank/DDBJ databases">
        <title>Peptidophaga gingivicola gen. nov., sp. nov., isolated from human subgingival plaque.</title>
        <authorList>
            <person name="Beall C.J."/>
            <person name="Mokrzan E.M."/>
            <person name="Griffen A.L."/>
            <person name="Leys E.J."/>
        </authorList>
    </citation>
    <scope>NUCLEOTIDE SEQUENCE [LARGE SCALE GENOMIC DNA]</scope>
    <source>
        <strain evidence="3 4">BA112</strain>
    </source>
</reference>
<dbReference type="EMBL" id="LVZK01000001">
    <property type="protein sequence ID" value="OAP86873.1"/>
    <property type="molecule type" value="Genomic_DNA"/>
</dbReference>
<dbReference type="STRING" id="1823756.A4H34_07115"/>
<dbReference type="RefSeq" id="WP_064231515.1">
    <property type="nucleotide sequence ID" value="NZ_LVZK01000001.1"/>
</dbReference>
<keyword evidence="4" id="KW-1185">Reference proteome</keyword>